<keyword evidence="2 10" id="KW-0479">Metal-binding</keyword>
<dbReference type="InterPro" id="IPR019802">
    <property type="entry name" value="GlycHydrolase_4_CS"/>
</dbReference>
<dbReference type="GO" id="GO:0046872">
    <property type="term" value="F:metal ion binding"/>
    <property type="evidence" value="ECO:0007669"/>
    <property type="project" value="UniProtKB-KW"/>
</dbReference>
<keyword evidence="3 12" id="KW-0378">Hydrolase</keyword>
<gene>
    <name evidence="15" type="ORF">CN689_06500</name>
    <name evidence="14" type="ORF">DTO10_21150</name>
</gene>
<dbReference type="RefSeq" id="WP_098175290.1">
    <property type="nucleotide sequence ID" value="NZ_CP030926.1"/>
</dbReference>
<dbReference type="GO" id="GO:0016616">
    <property type="term" value="F:oxidoreductase activity, acting on the CH-OH group of donors, NAD or NADP as acceptor"/>
    <property type="evidence" value="ECO:0007669"/>
    <property type="project" value="InterPro"/>
</dbReference>
<keyword evidence="6" id="KW-0119">Carbohydrate metabolism</keyword>
<dbReference type="EMBL" id="CP030926">
    <property type="protein sequence ID" value="AXN40642.1"/>
    <property type="molecule type" value="Genomic_DNA"/>
</dbReference>
<comment type="similarity">
    <text evidence="1 12">Belongs to the glycosyl hydrolase 4 family.</text>
</comment>
<evidence type="ECO:0000256" key="5">
    <source>
        <dbReference type="ARBA" id="ARBA00023211"/>
    </source>
</evidence>
<evidence type="ECO:0000256" key="7">
    <source>
        <dbReference type="ARBA" id="ARBA00023295"/>
    </source>
</evidence>
<dbReference type="Gene3D" id="3.40.50.720">
    <property type="entry name" value="NAD(P)-binding Rossmann-like Domain"/>
    <property type="match status" value="1"/>
</dbReference>
<dbReference type="FunFam" id="3.40.50.720:FF:000163">
    <property type="entry name" value="6-phospho-beta-glucosidase"/>
    <property type="match status" value="1"/>
</dbReference>
<organism evidence="15 16">
    <name type="scientific">Peribacillus butanolivorans</name>
    <dbReference type="NCBI Taxonomy" id="421767"/>
    <lineage>
        <taxon>Bacteria</taxon>
        <taxon>Bacillati</taxon>
        <taxon>Bacillota</taxon>
        <taxon>Bacilli</taxon>
        <taxon>Bacillales</taxon>
        <taxon>Bacillaceae</taxon>
        <taxon>Peribacillus</taxon>
    </lineage>
</organism>
<evidence type="ECO:0000259" key="13">
    <source>
        <dbReference type="Pfam" id="PF11975"/>
    </source>
</evidence>
<dbReference type="Pfam" id="PF11975">
    <property type="entry name" value="Glyco_hydro_4C"/>
    <property type="match status" value="1"/>
</dbReference>
<feature type="site" description="Increases basicity of active site Tyr" evidence="11">
    <location>
        <position position="112"/>
    </location>
</feature>
<sequence>MSKGLKIVTIGGGSSYTPELIEGFINYHEELPVSEIWLVDIEAGKEKLEIVGDLARRMVEKAGVKIDVHLTLDRKKALKGADYVTTQLRVGQLAARALDEKIPLKHGVIGQETNGPGGLFKAFRTIPIILDIAREMEEVCPDAWLINFTNPAGMVTEAVLRHSNITKVIGLCNVPIGMERGVADLMNVEPSRVRIDFAGLNHMVYGLDVFVDGKSVKDQIINLITDPAKAVTMKNIHAMGWEPEFLRALNLFPCPYHNYYYKTGDVLAQELKDAEKGETRAEVVQKLEEGLFELYKDKGLAIKPPQLEERGGAYYSDAAVRLICSMHSDKCDIQAVNTINHGAIEGIPYGSAIEISCVITKDGPKPINVGELPVAIRGLIQQIKSFERVSIEAAISGNYDTALLAMTINPLVPSDRVAKLILDEMLEAHKDFLPQFFEKKELQDNLS</sequence>
<evidence type="ECO:0000256" key="9">
    <source>
        <dbReference type="PIRSR" id="PIRSR601088-2"/>
    </source>
</evidence>
<dbReference type="SUPFAM" id="SSF51735">
    <property type="entry name" value="NAD(P)-binding Rossmann-fold domains"/>
    <property type="match status" value="1"/>
</dbReference>
<dbReference type="EMBL" id="NUEQ01000013">
    <property type="protein sequence ID" value="PEJ34965.1"/>
    <property type="molecule type" value="Genomic_DNA"/>
</dbReference>
<reference evidence="15 16" key="1">
    <citation type="submission" date="2017-09" db="EMBL/GenBank/DDBJ databases">
        <title>Large-scale bioinformatics analysis of Bacillus genomes uncovers conserved roles of natural products in bacterial physiology.</title>
        <authorList>
            <consortium name="Agbiome Team Llc"/>
            <person name="Bleich R.M."/>
            <person name="Kirk G.J."/>
            <person name="Santa Maria K.C."/>
            <person name="Allen S.E."/>
            <person name="Farag S."/>
            <person name="Shank E.A."/>
            <person name="Bowers A."/>
        </authorList>
    </citation>
    <scope>NUCLEOTIDE SEQUENCE [LARGE SCALE GENOMIC DNA]</scope>
    <source>
        <strain evidence="15 16">AFS003229</strain>
    </source>
</reference>
<dbReference type="GO" id="GO:0008706">
    <property type="term" value="F:6-phospho-beta-glucosidase activity"/>
    <property type="evidence" value="ECO:0007669"/>
    <property type="project" value="UniProtKB-EC"/>
</dbReference>
<dbReference type="EC" id="3.2.1.86" evidence="8"/>
<evidence type="ECO:0000256" key="1">
    <source>
        <dbReference type="ARBA" id="ARBA00010141"/>
    </source>
</evidence>
<keyword evidence="17" id="KW-1185">Reference proteome</keyword>
<protein>
    <recommendedName>
        <fullName evidence="8">6-phospho-beta-glucosidase</fullName>
        <ecNumber evidence="8">3.2.1.86</ecNumber>
    </recommendedName>
</protein>
<keyword evidence="7 12" id="KW-0326">Glycosidase</keyword>
<dbReference type="Gene3D" id="3.90.110.10">
    <property type="entry name" value="Lactate dehydrogenase/glycoside hydrolase, family 4, C-terminal"/>
    <property type="match status" value="1"/>
</dbReference>
<name>A0AAX0RS68_9BACI</name>
<feature type="binding site" evidence="9">
    <location>
        <position position="150"/>
    </location>
    <ligand>
        <name>substrate</name>
    </ligand>
</feature>
<keyword evidence="10" id="KW-0408">Iron</keyword>
<evidence type="ECO:0000256" key="10">
    <source>
        <dbReference type="PIRSR" id="PIRSR601088-3"/>
    </source>
</evidence>
<dbReference type="InterPro" id="IPR015955">
    <property type="entry name" value="Lactate_DH/Glyco_Ohase_4_C"/>
</dbReference>
<evidence type="ECO:0000256" key="2">
    <source>
        <dbReference type="ARBA" id="ARBA00022723"/>
    </source>
</evidence>
<feature type="binding site" evidence="10">
    <location>
        <position position="172"/>
    </location>
    <ligand>
        <name>Mn(2+)</name>
        <dbReference type="ChEBI" id="CHEBI:29035"/>
    </ligand>
</feature>
<accession>A0AAX0RS68</accession>
<evidence type="ECO:0000256" key="8">
    <source>
        <dbReference type="ARBA" id="ARBA00066487"/>
    </source>
</evidence>
<dbReference type="Proteomes" id="UP000220106">
    <property type="component" value="Unassembled WGS sequence"/>
</dbReference>
<proteinExistence type="inferred from homology"/>
<evidence type="ECO:0000313" key="16">
    <source>
        <dbReference type="Proteomes" id="UP000220106"/>
    </source>
</evidence>
<evidence type="ECO:0000313" key="14">
    <source>
        <dbReference type="EMBL" id="AXN40642.1"/>
    </source>
</evidence>
<evidence type="ECO:0000256" key="6">
    <source>
        <dbReference type="ARBA" id="ARBA00023277"/>
    </source>
</evidence>
<dbReference type="KEGG" id="pbut:DTO10_21150"/>
<dbReference type="CDD" id="cd05296">
    <property type="entry name" value="GH4_P_beta_glucosidase"/>
    <property type="match status" value="1"/>
</dbReference>
<dbReference type="PRINTS" id="PR00732">
    <property type="entry name" value="GLHYDRLASE4"/>
</dbReference>
<evidence type="ECO:0000313" key="17">
    <source>
        <dbReference type="Proteomes" id="UP000260457"/>
    </source>
</evidence>
<dbReference type="GO" id="GO:0005975">
    <property type="term" value="P:carbohydrate metabolic process"/>
    <property type="evidence" value="ECO:0007669"/>
    <property type="project" value="InterPro"/>
</dbReference>
<dbReference type="Proteomes" id="UP000260457">
    <property type="component" value="Chromosome"/>
</dbReference>
<dbReference type="InterPro" id="IPR036291">
    <property type="entry name" value="NAD(P)-bd_dom_sf"/>
</dbReference>
<dbReference type="InterPro" id="IPR022616">
    <property type="entry name" value="Glyco_hydro_4_C"/>
</dbReference>
<feature type="domain" description="Glycosyl hydrolase family 4 C-terminal" evidence="13">
    <location>
        <begin position="197"/>
        <end position="412"/>
    </location>
</feature>
<evidence type="ECO:0000256" key="4">
    <source>
        <dbReference type="ARBA" id="ARBA00023027"/>
    </source>
</evidence>
<evidence type="ECO:0000256" key="3">
    <source>
        <dbReference type="ARBA" id="ARBA00022801"/>
    </source>
</evidence>
<evidence type="ECO:0000256" key="11">
    <source>
        <dbReference type="PIRSR" id="PIRSR601088-4"/>
    </source>
</evidence>
<comment type="cofactor">
    <cofactor evidence="12">
        <name>NAD(+)</name>
        <dbReference type="ChEBI" id="CHEBI:57540"/>
    </cofactor>
    <text evidence="12">Binds 1 NAD(+) per subunit.</text>
</comment>
<dbReference type="PROSITE" id="PS01324">
    <property type="entry name" value="GLYCOSYL_HYDROL_F4"/>
    <property type="match status" value="1"/>
</dbReference>
<keyword evidence="10" id="KW-0533">Nickel</keyword>
<dbReference type="InterPro" id="IPR001088">
    <property type="entry name" value="Glyco_hydro_4"/>
</dbReference>
<keyword evidence="5 10" id="KW-0464">Manganese</keyword>
<evidence type="ECO:0000313" key="15">
    <source>
        <dbReference type="EMBL" id="PEJ34965.1"/>
    </source>
</evidence>
<evidence type="ECO:0000256" key="12">
    <source>
        <dbReference type="RuleBase" id="RU361152"/>
    </source>
</evidence>
<keyword evidence="10" id="KW-0170">Cobalt</keyword>
<dbReference type="Pfam" id="PF02056">
    <property type="entry name" value="Glyco_hydro_4"/>
    <property type="match status" value="1"/>
</dbReference>
<dbReference type="SUPFAM" id="SSF56327">
    <property type="entry name" value="LDH C-terminal domain-like"/>
    <property type="match status" value="1"/>
</dbReference>
<feature type="binding site" evidence="10">
    <location>
        <position position="202"/>
    </location>
    <ligand>
        <name>Mn(2+)</name>
        <dbReference type="ChEBI" id="CHEBI:29035"/>
    </ligand>
</feature>
<dbReference type="PANTHER" id="PTHR32092">
    <property type="entry name" value="6-PHOSPHO-BETA-GLUCOSIDASE-RELATED"/>
    <property type="match status" value="1"/>
</dbReference>
<reference evidence="14 17" key="2">
    <citation type="submission" date="2018-07" db="EMBL/GenBank/DDBJ databases">
        <title>The molecular basis for the intramolecular migration of carboxyl group in the catabolism of para-hydroxybenzoate via gentisate.</title>
        <authorList>
            <person name="Zhao H."/>
            <person name="Xu Y."/>
            <person name="Lin S."/>
            <person name="Spain J.C."/>
            <person name="Zhou N.-Y."/>
        </authorList>
    </citation>
    <scope>NUCLEOTIDE SEQUENCE [LARGE SCALE GENOMIC DNA]</scope>
    <source>
        <strain evidence="14 17">PHB-7a</strain>
    </source>
</reference>
<feature type="binding site" evidence="9">
    <location>
        <position position="96"/>
    </location>
    <ligand>
        <name>substrate</name>
    </ligand>
</feature>
<dbReference type="AlphaFoldDB" id="A0AAX0RS68"/>
<dbReference type="PANTHER" id="PTHR32092:SF5">
    <property type="entry name" value="6-PHOSPHO-BETA-GLUCOSIDASE"/>
    <property type="match status" value="1"/>
</dbReference>
<keyword evidence="4 12" id="KW-0520">NAD</keyword>